<dbReference type="AlphaFoldDB" id="A0A0A9G579"/>
<dbReference type="EMBL" id="GBRH01178259">
    <property type="protein sequence ID" value="JAE19637.1"/>
    <property type="molecule type" value="Transcribed_RNA"/>
</dbReference>
<reference evidence="1" key="1">
    <citation type="submission" date="2014-09" db="EMBL/GenBank/DDBJ databases">
        <authorList>
            <person name="Magalhaes I.L.F."/>
            <person name="Oliveira U."/>
            <person name="Santos F.R."/>
            <person name="Vidigal T.H.D.A."/>
            <person name="Brescovit A.D."/>
            <person name="Santos A.J."/>
        </authorList>
    </citation>
    <scope>NUCLEOTIDE SEQUENCE</scope>
    <source>
        <tissue evidence="1">Shoot tissue taken approximately 20 cm above the soil surface</tissue>
    </source>
</reference>
<sequence length="50" mass="5722">MRIGYVNIVSCPCMRLRLSNINDCVSLNVPRRCTPFLLHDNVLIPKLSVH</sequence>
<accession>A0A0A9G579</accession>
<evidence type="ECO:0000313" key="1">
    <source>
        <dbReference type="EMBL" id="JAE19637.1"/>
    </source>
</evidence>
<name>A0A0A9G579_ARUDO</name>
<protein>
    <submittedName>
        <fullName evidence="1">Uncharacterized protein</fullName>
    </submittedName>
</protein>
<proteinExistence type="predicted"/>
<reference evidence="1" key="2">
    <citation type="journal article" date="2015" name="Data Brief">
        <title>Shoot transcriptome of the giant reed, Arundo donax.</title>
        <authorList>
            <person name="Barrero R.A."/>
            <person name="Guerrero F.D."/>
            <person name="Moolhuijzen P."/>
            <person name="Goolsby J.A."/>
            <person name="Tidwell J."/>
            <person name="Bellgard S.E."/>
            <person name="Bellgard M.I."/>
        </authorList>
    </citation>
    <scope>NUCLEOTIDE SEQUENCE</scope>
    <source>
        <tissue evidence="1">Shoot tissue taken approximately 20 cm above the soil surface</tissue>
    </source>
</reference>
<organism evidence="1">
    <name type="scientific">Arundo donax</name>
    <name type="common">Giant reed</name>
    <name type="synonym">Donax arundinaceus</name>
    <dbReference type="NCBI Taxonomy" id="35708"/>
    <lineage>
        <taxon>Eukaryota</taxon>
        <taxon>Viridiplantae</taxon>
        <taxon>Streptophyta</taxon>
        <taxon>Embryophyta</taxon>
        <taxon>Tracheophyta</taxon>
        <taxon>Spermatophyta</taxon>
        <taxon>Magnoliopsida</taxon>
        <taxon>Liliopsida</taxon>
        <taxon>Poales</taxon>
        <taxon>Poaceae</taxon>
        <taxon>PACMAD clade</taxon>
        <taxon>Arundinoideae</taxon>
        <taxon>Arundineae</taxon>
        <taxon>Arundo</taxon>
    </lineage>
</organism>